<evidence type="ECO:0000313" key="3">
    <source>
        <dbReference type="Proteomes" id="UP000095767"/>
    </source>
</evidence>
<dbReference type="EMBL" id="LWDX02035836">
    <property type="protein sequence ID" value="OEL25957.1"/>
    <property type="molecule type" value="Genomic_DNA"/>
</dbReference>
<reference evidence="2 3" key="1">
    <citation type="submission" date="2016-09" db="EMBL/GenBank/DDBJ databases">
        <title>The draft genome of Dichanthelium oligosanthes: A C3 panicoid grass species.</title>
        <authorList>
            <person name="Studer A.J."/>
            <person name="Schnable J.C."/>
            <person name="Brutnell T.P."/>
        </authorList>
    </citation>
    <scope>NUCLEOTIDE SEQUENCE [LARGE SCALE GENOMIC DNA]</scope>
    <source>
        <strain evidence="3">cv. Kellogg 1175</strain>
        <tissue evidence="2">Leaf</tissue>
    </source>
</reference>
<dbReference type="STRING" id="888268.A0A1E5VLK5"/>
<protein>
    <submittedName>
        <fullName evidence="2">Methylsterol monooxygenase 2-1</fullName>
    </submittedName>
</protein>
<comment type="caution">
    <text evidence="2">The sequence shown here is derived from an EMBL/GenBank/DDBJ whole genome shotgun (WGS) entry which is preliminary data.</text>
</comment>
<feature type="transmembrane region" description="Helical" evidence="1">
    <location>
        <begin position="72"/>
        <end position="90"/>
    </location>
</feature>
<evidence type="ECO:0000256" key="1">
    <source>
        <dbReference type="SAM" id="Phobius"/>
    </source>
</evidence>
<dbReference type="AlphaFoldDB" id="A0A1E5VLK5"/>
<sequence>MAAAAAAAPVSALESAWQVRRPSFPSSHSGISLSLPLSAHSFWGPKSMQLLIANFSEFQLATVFTFLLHETVFFLSGLPSLLFERFGLFAKYKIQKKSNSSAYQNRCVLRLILYHVCVNLPVMIFSYPAFKFMGLRSSLPLPH</sequence>
<keyword evidence="2" id="KW-0560">Oxidoreductase</keyword>
<evidence type="ECO:0000313" key="2">
    <source>
        <dbReference type="EMBL" id="OEL25957.1"/>
    </source>
</evidence>
<keyword evidence="1" id="KW-0472">Membrane</keyword>
<organism evidence="2 3">
    <name type="scientific">Dichanthelium oligosanthes</name>
    <dbReference type="NCBI Taxonomy" id="888268"/>
    <lineage>
        <taxon>Eukaryota</taxon>
        <taxon>Viridiplantae</taxon>
        <taxon>Streptophyta</taxon>
        <taxon>Embryophyta</taxon>
        <taxon>Tracheophyta</taxon>
        <taxon>Spermatophyta</taxon>
        <taxon>Magnoliopsida</taxon>
        <taxon>Liliopsida</taxon>
        <taxon>Poales</taxon>
        <taxon>Poaceae</taxon>
        <taxon>PACMAD clade</taxon>
        <taxon>Panicoideae</taxon>
        <taxon>Panicodae</taxon>
        <taxon>Paniceae</taxon>
        <taxon>Dichantheliinae</taxon>
        <taxon>Dichanthelium</taxon>
    </lineage>
</organism>
<gene>
    <name evidence="2" type="ORF">BAE44_0013022</name>
</gene>
<dbReference type="Proteomes" id="UP000095767">
    <property type="component" value="Unassembled WGS sequence"/>
</dbReference>
<accession>A0A1E5VLK5</accession>
<proteinExistence type="predicted"/>
<keyword evidence="1" id="KW-0812">Transmembrane</keyword>
<keyword evidence="1" id="KW-1133">Transmembrane helix</keyword>
<feature type="transmembrane region" description="Helical" evidence="1">
    <location>
        <begin position="111"/>
        <end position="130"/>
    </location>
</feature>
<keyword evidence="3" id="KW-1185">Reference proteome</keyword>
<feature type="non-terminal residue" evidence="2">
    <location>
        <position position="143"/>
    </location>
</feature>
<dbReference type="OrthoDB" id="1668753at2759"/>
<name>A0A1E5VLK5_9POAL</name>
<keyword evidence="2" id="KW-0503">Monooxygenase</keyword>
<dbReference type="GO" id="GO:0004497">
    <property type="term" value="F:monooxygenase activity"/>
    <property type="evidence" value="ECO:0007669"/>
    <property type="project" value="UniProtKB-KW"/>
</dbReference>